<proteinExistence type="predicted"/>
<dbReference type="Proteomes" id="UP000198688">
    <property type="component" value="Chromosome I"/>
</dbReference>
<organism evidence="1 2">
    <name type="scientific">Actinoplanes derwentensis</name>
    <dbReference type="NCBI Taxonomy" id="113562"/>
    <lineage>
        <taxon>Bacteria</taxon>
        <taxon>Bacillati</taxon>
        <taxon>Actinomycetota</taxon>
        <taxon>Actinomycetes</taxon>
        <taxon>Micromonosporales</taxon>
        <taxon>Micromonosporaceae</taxon>
        <taxon>Actinoplanes</taxon>
    </lineage>
</organism>
<dbReference type="AlphaFoldDB" id="A0A1H2CVY5"/>
<gene>
    <name evidence="1" type="ORF">SAMN04489716_6903</name>
</gene>
<evidence type="ECO:0000313" key="1">
    <source>
        <dbReference type="EMBL" id="SDT74186.1"/>
    </source>
</evidence>
<accession>A0A1H2CVY5</accession>
<dbReference type="EMBL" id="LT629758">
    <property type="protein sequence ID" value="SDT74186.1"/>
    <property type="molecule type" value="Genomic_DNA"/>
</dbReference>
<keyword evidence="2" id="KW-1185">Reference proteome</keyword>
<dbReference type="STRING" id="113562.SAMN04489716_6903"/>
<sequence>MSMGMGVDSAALLLRWLLDPRSRDFDLSDLTVLTAMTGDEYTATRMLMEKYLLPVMAQHAVRYVMLARAGQSETAGYEVLSDSHSTSRMIMHGTRWRLSDEQTAAGVVPQQVRHRRFCSYRAKGQVLDWWIADALGGAAYRHVVGFAAEEVRRSSKDTSYTSAARNPWYPLIEWGWDRQSCLAYLQDAFGVTWSRSCCGYCPFQAGPELDLLCQRWRNEPDRAEQALRLEYTAVAINPRSLLFGKKRSARQVAILAGLRDLVEHVDADLAAQPWAIYDVRRAYPARRLDKTKPSGLENRDSYAKGQGARSLEPVCVGTYDSTRATVLAMGGQPEGEHQIVRAWTHRAGPPYPSREAFLVAAPAGVPTKVGPAFPAVWAQAEDTPVAQFRDPWTSHLPLALAA</sequence>
<name>A0A1H2CVY5_9ACTN</name>
<evidence type="ECO:0008006" key="3">
    <source>
        <dbReference type="Google" id="ProtNLM"/>
    </source>
</evidence>
<protein>
    <recommendedName>
        <fullName evidence="3">3'-phosphoadenosine 5'-phosphosulfate sulfotransferase (PAPS reductase)/FAD synthetase</fullName>
    </recommendedName>
</protein>
<reference evidence="1 2" key="1">
    <citation type="submission" date="2016-10" db="EMBL/GenBank/DDBJ databases">
        <authorList>
            <person name="de Groot N.N."/>
        </authorList>
    </citation>
    <scope>NUCLEOTIDE SEQUENCE [LARGE SCALE GENOMIC DNA]</scope>
    <source>
        <strain evidence="1 2">DSM 43941</strain>
    </source>
</reference>
<evidence type="ECO:0000313" key="2">
    <source>
        <dbReference type="Proteomes" id="UP000198688"/>
    </source>
</evidence>